<dbReference type="EMBL" id="CP016076">
    <property type="protein sequence ID" value="APU13173.1"/>
    <property type="molecule type" value="Genomic_DNA"/>
</dbReference>
<dbReference type="KEGG" id="acad:UA74_05485"/>
<evidence type="ECO:0000313" key="2">
    <source>
        <dbReference type="EMBL" id="APU13173.1"/>
    </source>
</evidence>
<proteinExistence type="predicted"/>
<dbReference type="AlphaFoldDB" id="A0AAC9L857"/>
<dbReference type="NCBIfam" id="NF033532">
    <property type="entry name" value="lone7para_assoc"/>
    <property type="match status" value="1"/>
</dbReference>
<evidence type="ECO:0000256" key="1">
    <source>
        <dbReference type="SAM" id="MobiDB-lite"/>
    </source>
</evidence>
<evidence type="ECO:0008006" key="4">
    <source>
        <dbReference type="Google" id="ProtNLM"/>
    </source>
</evidence>
<name>A0AAC9L857_9PSEU</name>
<keyword evidence="3" id="KW-1185">Reference proteome</keyword>
<accession>A0AAC9L857</accession>
<evidence type="ECO:0000313" key="3">
    <source>
        <dbReference type="Proteomes" id="UP000185511"/>
    </source>
</evidence>
<dbReference type="Proteomes" id="UP000185511">
    <property type="component" value="Chromosome"/>
</dbReference>
<organism evidence="2 3">
    <name type="scientific">Actinoalloteichus fjordicus</name>
    <dbReference type="NCBI Taxonomy" id="1612552"/>
    <lineage>
        <taxon>Bacteria</taxon>
        <taxon>Bacillati</taxon>
        <taxon>Actinomycetota</taxon>
        <taxon>Actinomycetes</taxon>
        <taxon>Pseudonocardiales</taxon>
        <taxon>Pseudonocardiaceae</taxon>
        <taxon>Actinoalloteichus</taxon>
    </lineage>
</organism>
<reference evidence="3" key="1">
    <citation type="submission" date="2016-06" db="EMBL/GenBank/DDBJ databases">
        <title>Complete genome sequence of Actinoalloteichus fjordicus DSM 46855 (=ADI127-17), type strain of the new species Actinoalloteichus fjordicus.</title>
        <authorList>
            <person name="Ruckert C."/>
            <person name="Nouioui I."/>
            <person name="Willmese J."/>
            <person name="van Wezel G."/>
            <person name="Klenk H.-P."/>
            <person name="Kalinowski J."/>
            <person name="Zotchev S.B."/>
        </authorList>
    </citation>
    <scope>NUCLEOTIDE SEQUENCE [LARGE SCALE GENOMIC DNA]</scope>
    <source>
        <strain evidence="3">ADI127-7</strain>
    </source>
</reference>
<feature type="region of interest" description="Disordered" evidence="1">
    <location>
        <begin position="156"/>
        <end position="218"/>
    </location>
</feature>
<dbReference type="InterPro" id="IPR047659">
    <property type="entry name" value="T7SS_assoc"/>
</dbReference>
<gene>
    <name evidence="2" type="ORF">UA74_05485</name>
</gene>
<sequence length="218" mass="22812">MLTSEEWRYREGETPPPEAIVGAWPLDAEGGLGLFEPNPGFLPSGPRVPTDPADAAIRLALGGDVDAAGQIVPLLWSAVLETPVSEDGSPLVGSSPDDVPCVVVVTAAVNRARVEAPLWRRVSAAELVGLLPAATDVLINPDGPAAMRLLADVFCDGPPPDAPQAGPASQHKSAEERRRLPDRDSGTDSSRPRPGHVGVWGGSLPDEVEMNSLPPHVE</sequence>
<protein>
    <recommendedName>
        <fullName evidence="4">Type VII secretion system-associated protein</fullName>
    </recommendedName>
</protein>
<feature type="compositionally biased region" description="Basic and acidic residues" evidence="1">
    <location>
        <begin position="172"/>
        <end position="186"/>
    </location>
</feature>